<evidence type="ECO:0000313" key="3">
    <source>
        <dbReference type="Proteomes" id="UP000239757"/>
    </source>
</evidence>
<evidence type="ECO:0000256" key="1">
    <source>
        <dbReference type="SAM" id="MobiDB-lite"/>
    </source>
</evidence>
<gene>
    <name evidence="2" type="ORF">GOBAR_AA38771</name>
</gene>
<name>A0A2P5VSZ1_GOSBA</name>
<sequence>MAKLEKCTIEIMDGYHDLYEELRERDWLNQSGLAYLKSLWRPFGGPTSFVLQTESLGLRYLEYQFTCGIISHPRELQRVGRVDEVVILQFSEESYHVRVTEITGPVTRNEPKQRHWALASECCPEIAADGSSTKNKKEYEVVIARMGDKTLNESANQKSADQQLQEVDGLN</sequence>
<proteinExistence type="predicted"/>
<organism evidence="2 3">
    <name type="scientific">Gossypium barbadense</name>
    <name type="common">Sea Island cotton</name>
    <name type="synonym">Hibiscus barbadensis</name>
    <dbReference type="NCBI Taxonomy" id="3634"/>
    <lineage>
        <taxon>Eukaryota</taxon>
        <taxon>Viridiplantae</taxon>
        <taxon>Streptophyta</taxon>
        <taxon>Embryophyta</taxon>
        <taxon>Tracheophyta</taxon>
        <taxon>Spermatophyta</taxon>
        <taxon>Magnoliopsida</taxon>
        <taxon>eudicotyledons</taxon>
        <taxon>Gunneridae</taxon>
        <taxon>Pentapetalae</taxon>
        <taxon>rosids</taxon>
        <taxon>malvids</taxon>
        <taxon>Malvales</taxon>
        <taxon>Malvaceae</taxon>
        <taxon>Malvoideae</taxon>
        <taxon>Gossypium</taxon>
    </lineage>
</organism>
<dbReference type="Proteomes" id="UP000239757">
    <property type="component" value="Unassembled WGS sequence"/>
</dbReference>
<dbReference type="AlphaFoldDB" id="A0A2P5VSZ1"/>
<dbReference type="EMBL" id="KZ671066">
    <property type="protein sequence ID" value="PPR81942.1"/>
    <property type="molecule type" value="Genomic_DNA"/>
</dbReference>
<reference evidence="2 3" key="1">
    <citation type="submission" date="2015-01" db="EMBL/GenBank/DDBJ databases">
        <title>Genome of allotetraploid Gossypium barbadense reveals genomic plasticity and fiber elongation in cotton evolution.</title>
        <authorList>
            <person name="Chen X."/>
            <person name="Liu X."/>
            <person name="Zhao B."/>
            <person name="Zheng H."/>
            <person name="Hu Y."/>
            <person name="Lu G."/>
            <person name="Yang C."/>
            <person name="Chen J."/>
            <person name="Shan C."/>
            <person name="Zhang L."/>
            <person name="Zhou Y."/>
            <person name="Wang L."/>
            <person name="Guo W."/>
            <person name="Bai Y."/>
            <person name="Ruan J."/>
            <person name="Shangguan X."/>
            <person name="Mao Y."/>
            <person name="Jiang J."/>
            <person name="Zhu Y."/>
            <person name="Lei J."/>
            <person name="Kang H."/>
            <person name="Chen S."/>
            <person name="He X."/>
            <person name="Wang R."/>
            <person name="Wang Y."/>
            <person name="Chen J."/>
            <person name="Wang L."/>
            <person name="Yu S."/>
            <person name="Wang B."/>
            <person name="Wei J."/>
            <person name="Song S."/>
            <person name="Lu X."/>
            <person name="Gao Z."/>
            <person name="Gu W."/>
            <person name="Deng X."/>
            <person name="Ma D."/>
            <person name="Wang S."/>
            <person name="Liang W."/>
            <person name="Fang L."/>
            <person name="Cai C."/>
            <person name="Zhu X."/>
            <person name="Zhou B."/>
            <person name="Zhang Y."/>
            <person name="Chen Z."/>
            <person name="Xu S."/>
            <person name="Zhu R."/>
            <person name="Wang S."/>
            <person name="Zhang T."/>
            <person name="Zhao G."/>
        </authorList>
    </citation>
    <scope>NUCLEOTIDE SEQUENCE [LARGE SCALE GENOMIC DNA]</scope>
    <source>
        <strain evidence="3">cv. Xinhai21</strain>
        <tissue evidence="2">Leaf</tissue>
    </source>
</reference>
<feature type="region of interest" description="Disordered" evidence="1">
    <location>
        <begin position="152"/>
        <end position="171"/>
    </location>
</feature>
<accession>A0A2P5VSZ1</accession>
<feature type="compositionally biased region" description="Polar residues" evidence="1">
    <location>
        <begin position="152"/>
        <end position="165"/>
    </location>
</feature>
<protein>
    <submittedName>
        <fullName evidence="2">Uncharacterized protein</fullName>
    </submittedName>
</protein>
<evidence type="ECO:0000313" key="2">
    <source>
        <dbReference type="EMBL" id="PPR81942.1"/>
    </source>
</evidence>